<proteinExistence type="predicted"/>
<keyword evidence="2" id="KW-1185">Reference proteome</keyword>
<sequence length="217" mass="24975">MIENDIPLFVDPELFAYQSRDFRENYEKAVAAGRNEVRYDEINEYTMTTLLESVCPAVYNTYPRPPSVLEVANLSLCAYRLKMDNFLKVCERILKEDWAPWKTWPAQLLANFNAAYRCRMCIDLQARLLSAVICNPLYGYNTENEMFFSPTANVFLRALVQLVDVGNVQNVVWVAAADNVIGIHVHDLVVYSSVASAQHYYVRTVVDYRVSLKLPHF</sequence>
<evidence type="ECO:0000313" key="1">
    <source>
        <dbReference type="EMBL" id="VDM40988.1"/>
    </source>
</evidence>
<gene>
    <name evidence="1" type="ORF">TCNE_LOCUS9667</name>
</gene>
<accession>A0A183UME7</accession>
<dbReference type="EMBL" id="UYWY01020243">
    <property type="protein sequence ID" value="VDM40988.1"/>
    <property type="molecule type" value="Genomic_DNA"/>
</dbReference>
<evidence type="ECO:0000313" key="3">
    <source>
        <dbReference type="WBParaSite" id="TCNE_0000966701-mRNA-1"/>
    </source>
</evidence>
<dbReference type="AlphaFoldDB" id="A0A183UME7"/>
<dbReference type="WBParaSite" id="TCNE_0000966701-mRNA-1">
    <property type="protein sequence ID" value="TCNE_0000966701-mRNA-1"/>
    <property type="gene ID" value="TCNE_0000966701"/>
</dbReference>
<evidence type="ECO:0000313" key="2">
    <source>
        <dbReference type="Proteomes" id="UP000050794"/>
    </source>
</evidence>
<reference evidence="1 2" key="2">
    <citation type="submission" date="2018-11" db="EMBL/GenBank/DDBJ databases">
        <authorList>
            <consortium name="Pathogen Informatics"/>
        </authorList>
    </citation>
    <scope>NUCLEOTIDE SEQUENCE [LARGE SCALE GENOMIC DNA]</scope>
</reference>
<reference evidence="3" key="1">
    <citation type="submission" date="2016-06" db="UniProtKB">
        <authorList>
            <consortium name="WormBaseParasite"/>
        </authorList>
    </citation>
    <scope>IDENTIFICATION</scope>
</reference>
<protein>
    <submittedName>
        <fullName evidence="3">ORF143</fullName>
    </submittedName>
</protein>
<dbReference type="Proteomes" id="UP000050794">
    <property type="component" value="Unassembled WGS sequence"/>
</dbReference>
<name>A0A183UME7_TOXCA</name>
<organism evidence="2 3">
    <name type="scientific">Toxocara canis</name>
    <name type="common">Canine roundworm</name>
    <dbReference type="NCBI Taxonomy" id="6265"/>
    <lineage>
        <taxon>Eukaryota</taxon>
        <taxon>Metazoa</taxon>
        <taxon>Ecdysozoa</taxon>
        <taxon>Nematoda</taxon>
        <taxon>Chromadorea</taxon>
        <taxon>Rhabditida</taxon>
        <taxon>Spirurina</taxon>
        <taxon>Ascaridomorpha</taxon>
        <taxon>Ascaridoidea</taxon>
        <taxon>Toxocaridae</taxon>
        <taxon>Toxocara</taxon>
    </lineage>
</organism>